<dbReference type="OrthoDB" id="359480at2157"/>
<proteinExistence type="predicted"/>
<protein>
    <recommendedName>
        <fullName evidence="3">DUF3089 domain-containing protein</fullName>
    </recommendedName>
</protein>
<evidence type="ECO:0008006" key="3">
    <source>
        <dbReference type="Google" id="ProtNLM"/>
    </source>
</evidence>
<sequence length="320" mass="35971">MFEKDFVGEAPDYSDSENWLALPEKPDKDVDLLFLYPSSCNDPEANIICEIDNASMREGAKNYFAIEATAFDGVANIFAPYWRQVNGVKLPMMSFEEVNDAEWAEPRTDVYAALDYYFENLNDGRPYFFAGHSQGSRLCYIVLSEYMKEHPEYYENMIAAYCIGDSLTSHYLEENPHVKAAQSADDLGVVVSWNTEGPANKGKPSLVISPGAISINPLNWCVDETPADAEMNLGTFVPNPLESVLVELPIKADAVIDLERGSVMVTNPEFEKYAVSKLLGLEALDHVFGPVSYHACDYTFFYLNIRENAQTRAEAWFEIH</sequence>
<dbReference type="EMBL" id="FMXB01000007">
    <property type="protein sequence ID" value="SDA52673.1"/>
    <property type="molecule type" value="Genomic_DNA"/>
</dbReference>
<dbReference type="InterPro" id="IPR029058">
    <property type="entry name" value="AB_hydrolase_fold"/>
</dbReference>
<gene>
    <name evidence="1" type="ORF">SAMN02910315_01128</name>
</gene>
<dbReference type="SUPFAM" id="SSF53474">
    <property type="entry name" value="alpha/beta-Hydrolases"/>
    <property type="match status" value="1"/>
</dbReference>
<accession>A0A1G5W3K2</accession>
<organism evidence="1 2">
    <name type="scientific">Methanobrevibacter millerae</name>
    <dbReference type="NCBI Taxonomy" id="230361"/>
    <lineage>
        <taxon>Archaea</taxon>
        <taxon>Methanobacteriati</taxon>
        <taxon>Methanobacteriota</taxon>
        <taxon>Methanomada group</taxon>
        <taxon>Methanobacteria</taxon>
        <taxon>Methanobacteriales</taxon>
        <taxon>Methanobacteriaceae</taxon>
        <taxon>Methanobrevibacter</taxon>
    </lineage>
</organism>
<name>A0A1G5W3K2_9EURY</name>
<evidence type="ECO:0000313" key="1">
    <source>
        <dbReference type="EMBL" id="SDA52673.1"/>
    </source>
</evidence>
<evidence type="ECO:0000313" key="2">
    <source>
        <dbReference type="Proteomes" id="UP000323439"/>
    </source>
</evidence>
<dbReference type="AlphaFoldDB" id="A0A1G5W3K2"/>
<dbReference type="Proteomes" id="UP000323439">
    <property type="component" value="Unassembled WGS sequence"/>
</dbReference>
<reference evidence="1 2" key="1">
    <citation type="submission" date="2016-10" db="EMBL/GenBank/DDBJ databases">
        <authorList>
            <person name="Varghese N."/>
            <person name="Submissions S."/>
        </authorList>
    </citation>
    <scope>NUCLEOTIDE SEQUENCE [LARGE SCALE GENOMIC DNA]</scope>
    <source>
        <strain evidence="1 2">DSM 16643</strain>
    </source>
</reference>
<keyword evidence="2" id="KW-1185">Reference proteome</keyword>
<dbReference type="InterPro" id="IPR021440">
    <property type="entry name" value="DUF3089"/>
</dbReference>
<dbReference type="RefSeq" id="WP_149731699.1">
    <property type="nucleotide sequence ID" value="NZ_FMXB01000007.1"/>
</dbReference>
<dbReference type="Pfam" id="PF11288">
    <property type="entry name" value="DUF3089"/>
    <property type="match status" value="1"/>
</dbReference>